<dbReference type="InterPro" id="IPR050504">
    <property type="entry name" value="IgSF_BTN/MOG"/>
</dbReference>
<reference key="1">
    <citation type="journal article" date="2007" name="Nature">
        <title>The medaka draft genome and insights into vertebrate genome evolution.</title>
        <authorList>
            <person name="Kasahara M."/>
            <person name="Naruse K."/>
            <person name="Sasaki S."/>
            <person name="Nakatani Y."/>
            <person name="Qu W."/>
            <person name="Ahsan B."/>
            <person name="Yamada T."/>
            <person name="Nagayasu Y."/>
            <person name="Doi K."/>
            <person name="Kasai Y."/>
            <person name="Jindo T."/>
            <person name="Kobayashi D."/>
            <person name="Shimada A."/>
            <person name="Toyoda A."/>
            <person name="Kuroki Y."/>
            <person name="Fujiyama A."/>
            <person name="Sasaki T."/>
            <person name="Shimizu A."/>
            <person name="Asakawa S."/>
            <person name="Shimizu N."/>
            <person name="Hashimoto S."/>
            <person name="Yang J."/>
            <person name="Lee Y."/>
            <person name="Matsushima K."/>
            <person name="Sugano S."/>
            <person name="Sakaizumi M."/>
            <person name="Narita T."/>
            <person name="Ohishi K."/>
            <person name="Haga S."/>
            <person name="Ohta F."/>
            <person name="Nomoto H."/>
            <person name="Nogata K."/>
            <person name="Morishita T."/>
            <person name="Endo T."/>
            <person name="Shin-I T."/>
            <person name="Takeda H."/>
            <person name="Morishita S."/>
            <person name="Kohara Y."/>
        </authorList>
    </citation>
    <scope>NUCLEOTIDE SEQUENCE [LARGE SCALE GENOMIC DNA]</scope>
    <source>
        <strain>Hd-rR</strain>
    </source>
</reference>
<feature type="domain" description="Ig-like" evidence="4">
    <location>
        <begin position="13"/>
        <end position="111"/>
    </location>
</feature>
<dbReference type="SUPFAM" id="SSF48726">
    <property type="entry name" value="Immunoglobulin"/>
    <property type="match status" value="1"/>
</dbReference>
<dbReference type="InterPro" id="IPR003599">
    <property type="entry name" value="Ig_sub"/>
</dbReference>
<sequence length="137" mass="15666">MYFKFCLRIARPGDEVTLTCEKENINKVLAFEWSRPDLEEGKFVFLFRSDGVDPDNQHESFRNRVFLKDSERMKDGDLSVVLKNVTMNDTGTYKCRVLQHNGSHKIMKTISTIHLSVDPTGDPSPGEQCLCSCLMSE</sequence>
<reference evidence="5" key="4">
    <citation type="submission" date="2025-09" db="UniProtKB">
        <authorList>
            <consortium name="Ensembl"/>
        </authorList>
    </citation>
    <scope>IDENTIFICATION</scope>
    <source>
        <strain evidence="5">HNI</strain>
    </source>
</reference>
<dbReference type="Proteomes" id="UP000265180">
    <property type="component" value="Chromosome 18"/>
</dbReference>
<dbReference type="InterPro" id="IPR007110">
    <property type="entry name" value="Ig-like_dom"/>
</dbReference>
<dbReference type="PANTHER" id="PTHR24100:SF151">
    <property type="entry name" value="ICOS LIGAND"/>
    <property type="match status" value="1"/>
</dbReference>
<dbReference type="GO" id="GO:0016020">
    <property type="term" value="C:membrane"/>
    <property type="evidence" value="ECO:0007669"/>
    <property type="project" value="UniProtKB-SubCell"/>
</dbReference>
<evidence type="ECO:0000256" key="2">
    <source>
        <dbReference type="ARBA" id="ARBA00023136"/>
    </source>
</evidence>
<evidence type="ECO:0000313" key="6">
    <source>
        <dbReference type="Proteomes" id="UP000265180"/>
    </source>
</evidence>
<evidence type="ECO:0000256" key="3">
    <source>
        <dbReference type="ARBA" id="ARBA00023319"/>
    </source>
</evidence>
<reference evidence="5 6" key="2">
    <citation type="submission" date="2017-04" db="EMBL/GenBank/DDBJ databases">
        <title>CpG methylation of centromeres and impact of large insertions on vertebrate speciation.</title>
        <authorList>
            <person name="Ichikawa K."/>
            <person name="Yoshimura J."/>
            <person name="Morishita S."/>
        </authorList>
    </citation>
    <scope>NUCLEOTIDE SEQUENCE</scope>
    <source>
        <strain evidence="5 6">HNI</strain>
    </source>
</reference>
<dbReference type="Pfam" id="PF07686">
    <property type="entry name" value="V-set"/>
    <property type="match status" value="1"/>
</dbReference>
<dbReference type="Ensembl" id="ENSORLT00020013454.1">
    <property type="protein sequence ID" value="ENSORLP00020001177.1"/>
    <property type="gene ID" value="ENSORLG00020001892.1"/>
</dbReference>
<evidence type="ECO:0000259" key="4">
    <source>
        <dbReference type="PROSITE" id="PS50835"/>
    </source>
</evidence>
<organism evidence="5 6">
    <name type="scientific">Oryzias latipes</name>
    <name type="common">Japanese rice fish</name>
    <name type="synonym">Japanese killifish</name>
    <dbReference type="NCBI Taxonomy" id="8090"/>
    <lineage>
        <taxon>Eukaryota</taxon>
        <taxon>Metazoa</taxon>
        <taxon>Chordata</taxon>
        <taxon>Craniata</taxon>
        <taxon>Vertebrata</taxon>
        <taxon>Euteleostomi</taxon>
        <taxon>Actinopterygii</taxon>
        <taxon>Neopterygii</taxon>
        <taxon>Teleostei</taxon>
        <taxon>Neoteleostei</taxon>
        <taxon>Acanthomorphata</taxon>
        <taxon>Ovalentaria</taxon>
        <taxon>Atherinomorphae</taxon>
        <taxon>Beloniformes</taxon>
        <taxon>Adrianichthyidae</taxon>
        <taxon>Oryziinae</taxon>
        <taxon>Oryzias</taxon>
    </lineage>
</organism>
<dbReference type="AlphaFoldDB" id="A0A3P9JXZ1"/>
<evidence type="ECO:0000256" key="1">
    <source>
        <dbReference type="ARBA" id="ARBA00004370"/>
    </source>
</evidence>
<dbReference type="SMART" id="SM00409">
    <property type="entry name" value="IG"/>
    <property type="match status" value="1"/>
</dbReference>
<dbReference type="PROSITE" id="PS50835">
    <property type="entry name" value="IG_LIKE"/>
    <property type="match status" value="1"/>
</dbReference>
<protein>
    <recommendedName>
        <fullName evidence="4">Ig-like domain-containing protein</fullName>
    </recommendedName>
</protein>
<proteinExistence type="predicted"/>
<keyword evidence="3" id="KW-0393">Immunoglobulin domain</keyword>
<accession>A0A3P9JXZ1</accession>
<keyword evidence="2" id="KW-0472">Membrane</keyword>
<dbReference type="SMART" id="SM00406">
    <property type="entry name" value="IGv"/>
    <property type="match status" value="1"/>
</dbReference>
<evidence type="ECO:0000313" key="5">
    <source>
        <dbReference type="Ensembl" id="ENSORLP00020001177.1"/>
    </source>
</evidence>
<name>A0A3P9JXZ1_ORYLA</name>
<dbReference type="Gene3D" id="2.60.40.10">
    <property type="entry name" value="Immunoglobulins"/>
    <property type="match status" value="1"/>
</dbReference>
<comment type="subcellular location">
    <subcellularLocation>
        <location evidence="1">Membrane</location>
    </subcellularLocation>
</comment>
<dbReference type="PANTHER" id="PTHR24100">
    <property type="entry name" value="BUTYROPHILIN"/>
    <property type="match status" value="1"/>
</dbReference>
<dbReference type="InterPro" id="IPR036179">
    <property type="entry name" value="Ig-like_dom_sf"/>
</dbReference>
<reference evidence="5" key="3">
    <citation type="submission" date="2025-08" db="UniProtKB">
        <authorList>
            <consortium name="Ensembl"/>
        </authorList>
    </citation>
    <scope>IDENTIFICATION</scope>
    <source>
        <strain evidence="5">HNI</strain>
    </source>
</reference>
<dbReference type="InterPro" id="IPR013783">
    <property type="entry name" value="Ig-like_fold"/>
</dbReference>
<dbReference type="InterPro" id="IPR013106">
    <property type="entry name" value="Ig_V-set"/>
</dbReference>